<keyword evidence="1" id="KW-0732">Signal</keyword>
<feature type="signal peptide" evidence="1">
    <location>
        <begin position="1"/>
        <end position="22"/>
    </location>
</feature>
<organism evidence="2 3">
    <name type="scientific">Devosia equisanguinis</name>
    <dbReference type="NCBI Taxonomy" id="2490941"/>
    <lineage>
        <taxon>Bacteria</taxon>
        <taxon>Pseudomonadati</taxon>
        <taxon>Pseudomonadota</taxon>
        <taxon>Alphaproteobacteria</taxon>
        <taxon>Hyphomicrobiales</taxon>
        <taxon>Devosiaceae</taxon>
        <taxon>Devosia</taxon>
    </lineage>
</organism>
<dbReference type="EMBL" id="UZWD01000061">
    <property type="protein sequence ID" value="VDS06651.1"/>
    <property type="molecule type" value="Genomic_DNA"/>
</dbReference>
<evidence type="ECO:0000313" key="3">
    <source>
        <dbReference type="Proteomes" id="UP000268844"/>
    </source>
</evidence>
<evidence type="ECO:0000256" key="1">
    <source>
        <dbReference type="SAM" id="SignalP"/>
    </source>
</evidence>
<name>A0A3S5D3Q0_9HYPH</name>
<proteinExistence type="predicted"/>
<sequence length="116" mass="12479">MRHLLKLFIIPTLAMVAGPAFADGVDGVWACKANGDIPLGLLEITGDTYSFQTTNTAWEPVDNNSNGSGALSYEGSRIQPVEGPLLDSFEVYGEAENGVLYWYNDAGALMGCWPHP</sequence>
<dbReference type="AlphaFoldDB" id="A0A3S5D3Q0"/>
<protein>
    <submittedName>
        <fullName evidence="2">Uncharacterized protein</fullName>
    </submittedName>
</protein>
<reference evidence="2 3" key="1">
    <citation type="submission" date="2018-12" db="EMBL/GenBank/DDBJ databases">
        <authorList>
            <person name="Criscuolo A."/>
        </authorList>
    </citation>
    <scope>NUCLEOTIDE SEQUENCE [LARGE SCALE GENOMIC DNA]</scope>
    <source>
        <strain evidence="2">ACIP1116281</strain>
    </source>
</reference>
<dbReference type="Proteomes" id="UP000268844">
    <property type="component" value="Unassembled WGS sequence"/>
</dbReference>
<dbReference type="RefSeq" id="WP_126152165.1">
    <property type="nucleotide sequence ID" value="NZ_JBHTMH010000001.1"/>
</dbReference>
<feature type="chain" id="PRO_5018599086" evidence="1">
    <location>
        <begin position="23"/>
        <end position="116"/>
    </location>
</feature>
<accession>A0A3S5D3Q0</accession>
<evidence type="ECO:0000313" key="2">
    <source>
        <dbReference type="EMBL" id="VDS06651.1"/>
    </source>
</evidence>
<keyword evidence="3" id="KW-1185">Reference proteome</keyword>
<gene>
    <name evidence="2" type="ORF">DEVEQU_03815</name>
</gene>